<evidence type="ECO:0000259" key="9">
    <source>
        <dbReference type="Pfam" id="PF13231"/>
    </source>
</evidence>
<comment type="caution">
    <text evidence="10">The sequence shown here is derived from an EMBL/GenBank/DDBJ whole genome shotgun (WGS) entry which is preliminary data.</text>
</comment>
<feature type="transmembrane region" description="Helical" evidence="8">
    <location>
        <begin position="273"/>
        <end position="295"/>
    </location>
</feature>
<keyword evidence="4" id="KW-0808">Transferase</keyword>
<keyword evidence="3" id="KW-0328">Glycosyltransferase</keyword>
<evidence type="ECO:0000256" key="4">
    <source>
        <dbReference type="ARBA" id="ARBA00022679"/>
    </source>
</evidence>
<dbReference type="Proteomes" id="UP000306402">
    <property type="component" value="Unassembled WGS sequence"/>
</dbReference>
<dbReference type="PANTHER" id="PTHR33908:SF11">
    <property type="entry name" value="MEMBRANE PROTEIN"/>
    <property type="match status" value="1"/>
</dbReference>
<gene>
    <name evidence="10" type="ORF">FEN17_26035</name>
</gene>
<comment type="subcellular location">
    <subcellularLocation>
        <location evidence="1">Cell membrane</location>
        <topology evidence="1">Multi-pass membrane protein</topology>
    </subcellularLocation>
</comment>
<feature type="transmembrane region" description="Helical" evidence="8">
    <location>
        <begin position="174"/>
        <end position="190"/>
    </location>
</feature>
<sequence length="479" mass="54992">MLGTFGWLLTVCFICLTFIPRSLDHVLFVDGLAYAAISRNMAMGLGSFWEPYFADSFWMNFNDRCAFFCEHPPLMFGLQAQLFKVLGDTTLVENLYNLIILLASVGVIALIWRELFKNNLEIKQQAWLPILMWYSLRVVWWSVPGNLLDTTMAVFCMLSFYFQLKAISETKFKPLYWILAGTMVLLAILTKGPVGLFPLAFPVIYMVVFGKRFYGIGVKGLLTTLASFGLLLTLLLMYEPALFFLKNYFQGQVMLAIMQKRERVAKDWTAHFYLLKILFVNIIPHLLFVAGFYFFRFYSKRSAPVSNHAMQVRMLVLLTALSGILPMMVSVKQADYYLMPALPFVGFFFAAWCVEMLLTFAGNFTSRIKVVFTGLSVILLAGMIFKLLHPDFDRTYEIAQALKKHVPERSKIYVTEDINTESGLHSTYQRYARLSVAFNPTETKYFFFNHQHKMLDSIAATQHFEIIDLVHGAKLGVKK</sequence>
<feature type="transmembrane region" description="Helical" evidence="8">
    <location>
        <begin position="95"/>
        <end position="112"/>
    </location>
</feature>
<protein>
    <recommendedName>
        <fullName evidence="9">Glycosyltransferase RgtA/B/C/D-like domain-containing protein</fullName>
    </recommendedName>
</protein>
<dbReference type="EMBL" id="VCEJ01000008">
    <property type="protein sequence ID" value="TLU98236.1"/>
    <property type="molecule type" value="Genomic_DNA"/>
</dbReference>
<name>A0A5R9KQ70_9BACT</name>
<evidence type="ECO:0000256" key="5">
    <source>
        <dbReference type="ARBA" id="ARBA00022692"/>
    </source>
</evidence>
<keyword evidence="6 8" id="KW-1133">Transmembrane helix</keyword>
<feature type="transmembrane region" description="Helical" evidence="8">
    <location>
        <begin position="337"/>
        <end position="358"/>
    </location>
</feature>
<evidence type="ECO:0000256" key="6">
    <source>
        <dbReference type="ARBA" id="ARBA00022989"/>
    </source>
</evidence>
<feature type="transmembrane region" description="Helical" evidence="8">
    <location>
        <begin position="146"/>
        <end position="162"/>
    </location>
</feature>
<evidence type="ECO:0000256" key="2">
    <source>
        <dbReference type="ARBA" id="ARBA00022475"/>
    </source>
</evidence>
<dbReference type="AlphaFoldDB" id="A0A5R9KQ70"/>
<evidence type="ECO:0000256" key="1">
    <source>
        <dbReference type="ARBA" id="ARBA00004651"/>
    </source>
</evidence>
<feature type="transmembrane region" description="Helical" evidence="8">
    <location>
        <begin position="221"/>
        <end position="238"/>
    </location>
</feature>
<dbReference type="Pfam" id="PF13231">
    <property type="entry name" value="PMT_2"/>
    <property type="match status" value="1"/>
</dbReference>
<feature type="transmembrane region" description="Helical" evidence="8">
    <location>
        <begin position="370"/>
        <end position="388"/>
    </location>
</feature>
<accession>A0A5R9KQ70</accession>
<organism evidence="10 11">
    <name type="scientific">Dyadobacter luticola</name>
    <dbReference type="NCBI Taxonomy" id="1979387"/>
    <lineage>
        <taxon>Bacteria</taxon>
        <taxon>Pseudomonadati</taxon>
        <taxon>Bacteroidota</taxon>
        <taxon>Cytophagia</taxon>
        <taxon>Cytophagales</taxon>
        <taxon>Spirosomataceae</taxon>
        <taxon>Dyadobacter</taxon>
    </lineage>
</organism>
<dbReference type="GO" id="GO:0016763">
    <property type="term" value="F:pentosyltransferase activity"/>
    <property type="evidence" value="ECO:0007669"/>
    <property type="project" value="TreeGrafter"/>
</dbReference>
<dbReference type="InterPro" id="IPR050297">
    <property type="entry name" value="LipidA_mod_glycosyltrf_83"/>
</dbReference>
<dbReference type="GO" id="GO:0009103">
    <property type="term" value="P:lipopolysaccharide biosynthetic process"/>
    <property type="evidence" value="ECO:0007669"/>
    <property type="project" value="UniProtKB-ARBA"/>
</dbReference>
<keyword evidence="5 8" id="KW-0812">Transmembrane</keyword>
<dbReference type="PANTHER" id="PTHR33908">
    <property type="entry name" value="MANNOSYLTRANSFERASE YKCB-RELATED"/>
    <property type="match status" value="1"/>
</dbReference>
<evidence type="ECO:0000256" key="8">
    <source>
        <dbReference type="SAM" id="Phobius"/>
    </source>
</evidence>
<evidence type="ECO:0000256" key="7">
    <source>
        <dbReference type="ARBA" id="ARBA00023136"/>
    </source>
</evidence>
<reference evidence="10 11" key="1">
    <citation type="submission" date="2019-05" db="EMBL/GenBank/DDBJ databases">
        <authorList>
            <person name="Qu J.-H."/>
        </authorList>
    </citation>
    <scope>NUCLEOTIDE SEQUENCE [LARGE SCALE GENOMIC DNA]</scope>
    <source>
        <strain evidence="10 11">T17</strain>
    </source>
</reference>
<keyword evidence="2" id="KW-1003">Cell membrane</keyword>
<dbReference type="OrthoDB" id="8353433at2"/>
<dbReference type="InterPro" id="IPR038731">
    <property type="entry name" value="RgtA/B/C-like"/>
</dbReference>
<evidence type="ECO:0000313" key="11">
    <source>
        <dbReference type="Proteomes" id="UP000306402"/>
    </source>
</evidence>
<feature type="transmembrane region" description="Helical" evidence="8">
    <location>
        <begin position="315"/>
        <end position="331"/>
    </location>
</feature>
<feature type="domain" description="Glycosyltransferase RgtA/B/C/D-like" evidence="9">
    <location>
        <begin position="71"/>
        <end position="210"/>
    </location>
</feature>
<dbReference type="RefSeq" id="WP_138368334.1">
    <property type="nucleotide sequence ID" value="NZ_VCEJ01000008.1"/>
</dbReference>
<evidence type="ECO:0000313" key="10">
    <source>
        <dbReference type="EMBL" id="TLU98236.1"/>
    </source>
</evidence>
<keyword evidence="11" id="KW-1185">Reference proteome</keyword>
<evidence type="ECO:0000256" key="3">
    <source>
        <dbReference type="ARBA" id="ARBA00022676"/>
    </source>
</evidence>
<keyword evidence="7 8" id="KW-0472">Membrane</keyword>
<proteinExistence type="predicted"/>
<dbReference type="GO" id="GO:0005886">
    <property type="term" value="C:plasma membrane"/>
    <property type="evidence" value="ECO:0007669"/>
    <property type="project" value="UniProtKB-SubCell"/>
</dbReference>